<accession>A0A8H5FJL5</accession>
<keyword evidence="2" id="KW-1185">Reference proteome</keyword>
<gene>
    <name evidence="1" type="ORF">D9758_012071</name>
</gene>
<dbReference type="Proteomes" id="UP000559256">
    <property type="component" value="Unassembled WGS sequence"/>
</dbReference>
<protein>
    <submittedName>
        <fullName evidence="1">Uncharacterized protein</fullName>
    </submittedName>
</protein>
<evidence type="ECO:0000313" key="2">
    <source>
        <dbReference type="Proteomes" id="UP000559256"/>
    </source>
</evidence>
<organism evidence="1 2">
    <name type="scientific">Tetrapyrgos nigripes</name>
    <dbReference type="NCBI Taxonomy" id="182062"/>
    <lineage>
        <taxon>Eukaryota</taxon>
        <taxon>Fungi</taxon>
        <taxon>Dikarya</taxon>
        <taxon>Basidiomycota</taxon>
        <taxon>Agaricomycotina</taxon>
        <taxon>Agaricomycetes</taxon>
        <taxon>Agaricomycetidae</taxon>
        <taxon>Agaricales</taxon>
        <taxon>Marasmiineae</taxon>
        <taxon>Marasmiaceae</taxon>
        <taxon>Tetrapyrgos</taxon>
    </lineage>
</organism>
<dbReference type="AlphaFoldDB" id="A0A8H5FJL5"/>
<comment type="caution">
    <text evidence="1">The sequence shown here is derived from an EMBL/GenBank/DDBJ whole genome shotgun (WGS) entry which is preliminary data.</text>
</comment>
<dbReference type="EMBL" id="JAACJM010000191">
    <property type="protein sequence ID" value="KAF5338788.1"/>
    <property type="molecule type" value="Genomic_DNA"/>
</dbReference>
<proteinExistence type="predicted"/>
<name>A0A8H5FJL5_9AGAR</name>
<evidence type="ECO:0000313" key="1">
    <source>
        <dbReference type="EMBL" id="KAF5338788.1"/>
    </source>
</evidence>
<reference evidence="1 2" key="1">
    <citation type="journal article" date="2020" name="ISME J.">
        <title>Uncovering the hidden diversity of litter-decomposition mechanisms in mushroom-forming fungi.</title>
        <authorList>
            <person name="Floudas D."/>
            <person name="Bentzer J."/>
            <person name="Ahren D."/>
            <person name="Johansson T."/>
            <person name="Persson P."/>
            <person name="Tunlid A."/>
        </authorList>
    </citation>
    <scope>NUCLEOTIDE SEQUENCE [LARGE SCALE GENOMIC DNA]</scope>
    <source>
        <strain evidence="1 2">CBS 291.85</strain>
    </source>
</reference>
<sequence>MHRYNTVWYPYYLSNMANRYRRLLELYPETHPPTLQCGLNSTSQHALKTAWIAAAHYLASNTTGDTTSSTAKEVFQAFSGHILCKDCLEERKKAIREVVVQWDEIVLLPSVMVRLLVTIGPEVARIEL</sequence>